<gene>
    <name evidence="1" type="ORF">DFH01_14180</name>
</gene>
<dbReference type="InterPro" id="IPR032466">
    <property type="entry name" value="Metal_Hydrolase"/>
</dbReference>
<dbReference type="InterPro" id="IPR011059">
    <property type="entry name" value="Metal-dep_hydrolase_composite"/>
</dbReference>
<dbReference type="OrthoDB" id="9785413at2"/>
<dbReference type="GO" id="GO:0016810">
    <property type="term" value="F:hydrolase activity, acting on carbon-nitrogen (but not peptide) bonds"/>
    <property type="evidence" value="ECO:0007669"/>
    <property type="project" value="InterPro"/>
</dbReference>
<evidence type="ECO:0000313" key="2">
    <source>
        <dbReference type="Proteomes" id="UP000245765"/>
    </source>
</evidence>
<proteinExistence type="predicted"/>
<accession>A0A317FB16</accession>
<organism evidence="1 2">
    <name type="scientific">Falsiroseomonas bella</name>
    <dbReference type="NCBI Taxonomy" id="2184016"/>
    <lineage>
        <taxon>Bacteria</taxon>
        <taxon>Pseudomonadati</taxon>
        <taxon>Pseudomonadota</taxon>
        <taxon>Alphaproteobacteria</taxon>
        <taxon>Acetobacterales</taxon>
        <taxon>Roseomonadaceae</taxon>
        <taxon>Falsiroseomonas</taxon>
    </lineage>
</organism>
<reference evidence="2" key="1">
    <citation type="submission" date="2018-05" db="EMBL/GenBank/DDBJ databases">
        <authorList>
            <person name="Du Z."/>
            <person name="Wang X."/>
        </authorList>
    </citation>
    <scope>NUCLEOTIDE SEQUENCE [LARGE SCALE GENOMIC DNA]</scope>
    <source>
        <strain evidence="2">CQN31</strain>
    </source>
</reference>
<dbReference type="PANTHER" id="PTHR43135:SF3">
    <property type="entry name" value="ALPHA-D-RIBOSE 1-METHYLPHOSPHONATE 5-TRIPHOSPHATE DIPHOSPHATASE"/>
    <property type="match status" value="1"/>
</dbReference>
<comment type="caution">
    <text evidence="1">The sequence shown here is derived from an EMBL/GenBank/DDBJ whole genome shotgun (WGS) entry which is preliminary data.</text>
</comment>
<dbReference type="Gene3D" id="2.30.40.10">
    <property type="entry name" value="Urease, subunit C, domain 1"/>
    <property type="match status" value="1"/>
</dbReference>
<dbReference type="SUPFAM" id="SSF51338">
    <property type="entry name" value="Composite domain of metallo-dependent hydrolases"/>
    <property type="match status" value="1"/>
</dbReference>
<sequence length="380" mass="41469">MTPETVLTNALLVLPEEVIAGTVVIRGARIAEVQPGRSHLPGAQDLDGDHLIPGIVDVHTDNLERQVQPRATARWPSRSAMLAHDTQTIAAGVTTVLDALCLGDLGFDVGRTQTFRDGVADLDALAPTGLLKSEHFLHLRCELPAVDMPALVEMVADHPLVRMVSLMDHSPGVGQYRDIDRYREMRVRQNRQTPEQVDKRIGELLEQRGRLREKQRRWLLDRVAHRKLPLASHDDDTPEGVRQNAADGVMISEFPVVMEAAREAKKLGVEVIAGAPNIVRGGSHSGNVAAADLVRAGAVDVLASDYVPPAMIEAAWLSAGSGTITLPQAVGMITDRAARMVGLQDRGRIEKELRADLVQVRPHEGHAIVRKVWRAGERVA</sequence>
<dbReference type="InterPro" id="IPR012696">
    <property type="entry name" value="PhnM"/>
</dbReference>
<dbReference type="NCBIfam" id="TIGR02318">
    <property type="entry name" value="phosphono_phnM"/>
    <property type="match status" value="1"/>
</dbReference>
<name>A0A317FB16_9PROT</name>
<keyword evidence="2" id="KW-1185">Reference proteome</keyword>
<dbReference type="PANTHER" id="PTHR43135">
    <property type="entry name" value="ALPHA-D-RIBOSE 1-METHYLPHOSPHONATE 5-TRIPHOSPHATE DIPHOSPHATASE"/>
    <property type="match status" value="1"/>
</dbReference>
<evidence type="ECO:0000313" key="1">
    <source>
        <dbReference type="EMBL" id="PWS36321.1"/>
    </source>
</evidence>
<dbReference type="AlphaFoldDB" id="A0A317FB16"/>
<dbReference type="GO" id="GO:0019700">
    <property type="term" value="P:organic phosphonate catabolic process"/>
    <property type="evidence" value="ECO:0007669"/>
    <property type="project" value="InterPro"/>
</dbReference>
<dbReference type="Proteomes" id="UP000245765">
    <property type="component" value="Unassembled WGS sequence"/>
</dbReference>
<dbReference type="SUPFAM" id="SSF51556">
    <property type="entry name" value="Metallo-dependent hydrolases"/>
    <property type="match status" value="1"/>
</dbReference>
<dbReference type="EMBL" id="QGNA01000003">
    <property type="protein sequence ID" value="PWS36321.1"/>
    <property type="molecule type" value="Genomic_DNA"/>
</dbReference>
<dbReference type="NCBIfam" id="NF011990">
    <property type="entry name" value="PRK15446.2-6"/>
    <property type="match status" value="1"/>
</dbReference>
<dbReference type="Gene3D" id="3.20.20.140">
    <property type="entry name" value="Metal-dependent hydrolases"/>
    <property type="match status" value="1"/>
</dbReference>
<dbReference type="PIRSF" id="PIRSF038971">
    <property type="entry name" value="PhnM"/>
    <property type="match status" value="1"/>
</dbReference>
<protein>
    <submittedName>
        <fullName evidence="1">Phosphonate metabolism protein PhnM</fullName>
    </submittedName>
</protein>
<dbReference type="RefSeq" id="WP_109871114.1">
    <property type="nucleotide sequence ID" value="NZ_QGNA01000003.1"/>
</dbReference>
<dbReference type="InterPro" id="IPR051781">
    <property type="entry name" value="Metallo-dep_Hydrolase"/>
</dbReference>
<dbReference type="NCBIfam" id="NF011984">
    <property type="entry name" value="PRK15446.1-5"/>
    <property type="match status" value="1"/>
</dbReference>